<evidence type="ECO:0000313" key="8">
    <source>
        <dbReference type="Proteomes" id="UP000568664"/>
    </source>
</evidence>
<dbReference type="AlphaFoldDB" id="A0A7Y0LE33"/>
<keyword evidence="2" id="KW-1003">Cell membrane</keyword>
<evidence type="ECO:0000256" key="2">
    <source>
        <dbReference type="ARBA" id="ARBA00022475"/>
    </source>
</evidence>
<evidence type="ECO:0000256" key="6">
    <source>
        <dbReference type="SAM" id="Phobius"/>
    </source>
</evidence>
<evidence type="ECO:0000313" key="7">
    <source>
        <dbReference type="EMBL" id="NMP32513.1"/>
    </source>
</evidence>
<dbReference type="InterPro" id="IPR005538">
    <property type="entry name" value="LrgA/CidA"/>
</dbReference>
<dbReference type="GO" id="GO:0005886">
    <property type="term" value="C:plasma membrane"/>
    <property type="evidence" value="ECO:0007669"/>
    <property type="project" value="UniProtKB-SubCell"/>
</dbReference>
<dbReference type="PANTHER" id="PTHR33931">
    <property type="entry name" value="HOLIN-LIKE PROTEIN CIDA-RELATED"/>
    <property type="match status" value="1"/>
</dbReference>
<gene>
    <name evidence="7" type="ORF">HII17_13165</name>
</gene>
<feature type="transmembrane region" description="Helical" evidence="6">
    <location>
        <begin position="56"/>
        <end position="76"/>
    </location>
</feature>
<evidence type="ECO:0000256" key="1">
    <source>
        <dbReference type="ARBA" id="ARBA00004651"/>
    </source>
</evidence>
<dbReference type="Proteomes" id="UP000568664">
    <property type="component" value="Unassembled WGS sequence"/>
</dbReference>
<dbReference type="EMBL" id="JABBXH010000004">
    <property type="protein sequence ID" value="NMP32513.1"/>
    <property type="molecule type" value="Genomic_DNA"/>
</dbReference>
<keyword evidence="3 6" id="KW-0812">Transmembrane</keyword>
<comment type="caution">
    <text evidence="7">The sequence shown here is derived from an EMBL/GenBank/DDBJ whole genome shotgun (WGS) entry which is preliminary data.</text>
</comment>
<evidence type="ECO:0000256" key="3">
    <source>
        <dbReference type="ARBA" id="ARBA00022692"/>
    </source>
</evidence>
<comment type="subcellular location">
    <subcellularLocation>
        <location evidence="1">Cell membrane</location>
        <topology evidence="1">Multi-pass membrane protein</topology>
    </subcellularLocation>
</comment>
<proteinExistence type="predicted"/>
<name>A0A7Y0LE33_9GAMM</name>
<keyword evidence="4 6" id="KW-1133">Transmembrane helix</keyword>
<dbReference type="PANTHER" id="PTHR33931:SF2">
    <property type="entry name" value="HOLIN-LIKE PROTEIN CIDA"/>
    <property type="match status" value="1"/>
</dbReference>
<evidence type="ECO:0000256" key="5">
    <source>
        <dbReference type="ARBA" id="ARBA00023136"/>
    </source>
</evidence>
<keyword evidence="5 6" id="KW-0472">Membrane</keyword>
<evidence type="ECO:0000256" key="4">
    <source>
        <dbReference type="ARBA" id="ARBA00022989"/>
    </source>
</evidence>
<reference evidence="7 8" key="1">
    <citation type="submission" date="2020-04" db="EMBL/GenBank/DDBJ databases">
        <title>Thalassotalea sp. M1531, isolated from the surface of marine red alga.</title>
        <authorList>
            <person name="Pang L."/>
            <person name="Lu D.-C."/>
        </authorList>
    </citation>
    <scope>NUCLEOTIDE SEQUENCE [LARGE SCALE GENOMIC DNA]</scope>
    <source>
        <strain evidence="7 8">M1531</strain>
    </source>
</reference>
<organism evidence="7 8">
    <name type="scientific">Thalassotalea algicola</name>
    <dbReference type="NCBI Taxonomy" id="2716224"/>
    <lineage>
        <taxon>Bacteria</taxon>
        <taxon>Pseudomonadati</taxon>
        <taxon>Pseudomonadota</taxon>
        <taxon>Gammaproteobacteria</taxon>
        <taxon>Alteromonadales</taxon>
        <taxon>Colwelliaceae</taxon>
        <taxon>Thalassotalea</taxon>
    </lineage>
</organism>
<keyword evidence="8" id="KW-1185">Reference proteome</keyword>
<accession>A0A7Y0LE33</accession>
<feature type="transmembrane region" description="Helical" evidence="6">
    <location>
        <begin position="24"/>
        <end position="44"/>
    </location>
</feature>
<sequence>MFYFATGLHMGLLNADKVSSTIDWIIKHMGVCFVPAGVGIMNYFDLIKSNGWQLLLFTIVSSVLLLIIVGSFYQYLLRGKPNE</sequence>
<protein>
    <submittedName>
        <fullName evidence="7">CidA/LrgA family protein</fullName>
    </submittedName>
</protein>
<dbReference type="Pfam" id="PF03788">
    <property type="entry name" value="LrgA"/>
    <property type="match status" value="1"/>
</dbReference>